<organism evidence="3">
    <name type="scientific">Steinernema carpocapsae</name>
    <name type="common">Entomopathogenic nematode</name>
    <dbReference type="NCBI Taxonomy" id="34508"/>
    <lineage>
        <taxon>Eukaryota</taxon>
        <taxon>Metazoa</taxon>
        <taxon>Ecdysozoa</taxon>
        <taxon>Nematoda</taxon>
        <taxon>Chromadorea</taxon>
        <taxon>Rhabditida</taxon>
        <taxon>Tylenchina</taxon>
        <taxon>Panagrolaimomorpha</taxon>
        <taxon>Strongyloidoidea</taxon>
        <taxon>Steinernematidae</taxon>
        <taxon>Steinernema</taxon>
    </lineage>
</organism>
<dbReference type="AlphaFoldDB" id="A0A4U5NG34"/>
<comment type="caution">
    <text evidence="3">The sequence shown here is derived from an EMBL/GenBank/DDBJ whole genome shotgun (WGS) entry which is preliminary data.</text>
</comment>
<accession>A0A4U5NG34</accession>
<keyword evidence="2" id="KW-0812">Transmembrane</keyword>
<reference evidence="3" key="1">
    <citation type="submission" date="2013-11" db="EMBL/GenBank/DDBJ databases">
        <authorList>
            <person name="Sternberg P."/>
            <person name="Dillman A."/>
            <person name="Macchietto M."/>
        </authorList>
    </citation>
    <scope>NUCLEOTIDE SEQUENCE</scope>
    <source>
        <strain evidence="3">ALL</strain>
    </source>
</reference>
<proteinExistence type="predicted"/>
<keyword evidence="2" id="KW-0472">Membrane</keyword>
<feature type="region of interest" description="Disordered" evidence="1">
    <location>
        <begin position="189"/>
        <end position="216"/>
    </location>
</feature>
<reference evidence="3" key="3">
    <citation type="journal article" date="2019" name="G3 (Bethesda)">
        <title>Hybrid Assembly of the Genome of the Entomopathogenic Nematode Steinernema carpocapsae Identifies the X-Chromosome.</title>
        <authorList>
            <person name="Serra L."/>
            <person name="Macchietto M."/>
            <person name="Macias-Munoz A."/>
            <person name="McGill C.J."/>
            <person name="Rodriguez I.M."/>
            <person name="Rodriguez B."/>
            <person name="Murad R."/>
            <person name="Mortazavi A."/>
        </authorList>
    </citation>
    <scope>NUCLEOTIDE SEQUENCE</scope>
    <source>
        <strain evidence="3">ALL</strain>
    </source>
</reference>
<protein>
    <submittedName>
        <fullName evidence="3">Uncharacterized protein</fullName>
    </submittedName>
</protein>
<name>A0A4U5NG34_STECR</name>
<reference evidence="3" key="2">
    <citation type="journal article" date="2015" name="Genome Biol.">
        <title>Comparative genomics of Steinernema reveals deeply conserved gene regulatory networks.</title>
        <authorList>
            <person name="Dillman A.R."/>
            <person name="Macchietto M."/>
            <person name="Porter C.F."/>
            <person name="Rogers A."/>
            <person name="Williams B."/>
            <person name="Antoshechkin I."/>
            <person name="Lee M.M."/>
            <person name="Goodwin Z."/>
            <person name="Lu X."/>
            <person name="Lewis E.E."/>
            <person name="Goodrich-Blair H."/>
            <person name="Stock S.P."/>
            <person name="Adams B.J."/>
            <person name="Sternberg P.W."/>
            <person name="Mortazavi A."/>
        </authorList>
    </citation>
    <scope>NUCLEOTIDE SEQUENCE [LARGE SCALE GENOMIC DNA]</scope>
    <source>
        <strain evidence="3">ALL</strain>
    </source>
</reference>
<gene>
    <name evidence="3" type="ORF">L596_015379</name>
</gene>
<feature type="compositionally biased region" description="Basic residues" evidence="1">
    <location>
        <begin position="206"/>
        <end position="216"/>
    </location>
</feature>
<evidence type="ECO:0000256" key="1">
    <source>
        <dbReference type="SAM" id="MobiDB-lite"/>
    </source>
</evidence>
<feature type="transmembrane region" description="Helical" evidence="2">
    <location>
        <begin position="24"/>
        <end position="46"/>
    </location>
</feature>
<dbReference type="EMBL" id="AZBU02000004">
    <property type="protein sequence ID" value="TKR81521.1"/>
    <property type="molecule type" value="Genomic_DNA"/>
</dbReference>
<sequence>MSSDRADLKIEIGSLFVYSPSSDLVAEIASTVCLGIVCVILCFTYIRIIRVMRRRLDAVKNTVPKAFNEQCVSYDFADYAGSGSESDSIDEEWEFFNDADDFNPFTHKITREVHYYRKRRVRLNDLRACGLLPPRPDPYFCDDDIDLSVYEDIDVTNVPTDFDRHDAMERAFANVPNRVMYKLQEPWELNPQTKEQGEAVELPLSTKKKNKNKAKK</sequence>
<evidence type="ECO:0000313" key="3">
    <source>
        <dbReference type="EMBL" id="TKR81521.1"/>
    </source>
</evidence>
<keyword evidence="2" id="KW-1133">Transmembrane helix</keyword>
<evidence type="ECO:0000256" key="2">
    <source>
        <dbReference type="SAM" id="Phobius"/>
    </source>
</evidence>